<dbReference type="GO" id="GO:0003677">
    <property type="term" value="F:DNA binding"/>
    <property type="evidence" value="ECO:0007669"/>
    <property type="project" value="UniProtKB-UniRule"/>
</dbReference>
<evidence type="ECO:0000313" key="5">
    <source>
        <dbReference type="EMBL" id="OAQ56943.1"/>
    </source>
</evidence>
<evidence type="ECO:0000313" key="4">
    <source>
        <dbReference type="EMBL" id="GEK36447.1"/>
    </source>
</evidence>
<dbReference type="Proteomes" id="UP000078516">
    <property type="component" value="Unassembled WGS sequence"/>
</dbReference>
<dbReference type="PANTHER" id="PTHR43479:SF11">
    <property type="entry name" value="ACREF_ENVCD OPERON REPRESSOR-RELATED"/>
    <property type="match status" value="1"/>
</dbReference>
<dbReference type="InterPro" id="IPR009057">
    <property type="entry name" value="Homeodomain-like_sf"/>
</dbReference>
<reference evidence="4 7" key="2">
    <citation type="submission" date="2019-07" db="EMBL/GenBank/DDBJ databases">
        <title>Whole genome shotgun sequence of Enterococcus thailandicus NBRC 101867.</title>
        <authorList>
            <person name="Hosoyama A."/>
            <person name="Uohara A."/>
            <person name="Ohji S."/>
            <person name="Ichikawa N."/>
        </authorList>
    </citation>
    <scope>NUCLEOTIDE SEQUENCE [LARGE SCALE GENOMIC DNA]</scope>
    <source>
        <strain evidence="4 7">NBRC 101867</strain>
    </source>
</reference>
<protein>
    <submittedName>
        <fullName evidence="5">TetR family transcriptional regulator</fullName>
    </submittedName>
</protein>
<reference evidence="5 6" key="1">
    <citation type="submission" date="2016-04" db="EMBL/GenBank/DDBJ databases">
        <title>Draft genome of an Enterococcus thailandicus strain isolated from bovine feces.</title>
        <authorList>
            <person name="Beukers A.G."/>
            <person name="Zaheer R."/>
            <person name="Goji N."/>
            <person name="Cook S.R."/>
            <person name="Amoako K."/>
            <person name="Chaves A.V."/>
            <person name="Ward M.P."/>
            <person name="Mcallister T.A."/>
        </authorList>
    </citation>
    <scope>NUCLEOTIDE SEQUENCE [LARGE SCALE GENOMIC DNA]</scope>
    <source>
        <strain evidence="5 6">F0711D 46</strain>
    </source>
</reference>
<dbReference type="EMBL" id="LWMN01000001">
    <property type="protein sequence ID" value="OAQ56943.1"/>
    <property type="molecule type" value="Genomic_DNA"/>
</dbReference>
<dbReference type="InterPro" id="IPR050624">
    <property type="entry name" value="HTH-type_Tx_Regulator"/>
</dbReference>
<dbReference type="SUPFAM" id="SSF48498">
    <property type="entry name" value="Tetracyclin repressor-like, C-terminal domain"/>
    <property type="match status" value="1"/>
</dbReference>
<organism evidence="5 6">
    <name type="scientific">Enterococcus thailandicus</name>
    <dbReference type="NCBI Taxonomy" id="417368"/>
    <lineage>
        <taxon>Bacteria</taxon>
        <taxon>Bacillati</taxon>
        <taxon>Bacillota</taxon>
        <taxon>Bacilli</taxon>
        <taxon>Lactobacillales</taxon>
        <taxon>Enterococcaceae</taxon>
        <taxon>Enterococcus</taxon>
    </lineage>
</organism>
<dbReference type="Proteomes" id="UP000321361">
    <property type="component" value="Unassembled WGS sequence"/>
</dbReference>
<dbReference type="InterPro" id="IPR036271">
    <property type="entry name" value="Tet_transcr_reg_TetR-rel_C_sf"/>
</dbReference>
<dbReference type="PATRIC" id="fig|417368.6.peg.128"/>
<dbReference type="Pfam" id="PF00440">
    <property type="entry name" value="TetR_N"/>
    <property type="match status" value="1"/>
</dbReference>
<dbReference type="RefSeq" id="WP_067480627.1">
    <property type="nucleotide sequence ID" value="NZ_BJUG01000003.1"/>
</dbReference>
<keyword evidence="1 2" id="KW-0238">DNA-binding</keyword>
<dbReference type="InterPro" id="IPR001647">
    <property type="entry name" value="HTH_TetR"/>
</dbReference>
<sequence length="190" mass="21801">MARKKTITREQILAAAYEVVATEGFSRFTARNIASKMKCSTQPIYLEFKNMDDLKTELFEQIYSYLSNEVFPVEHTGHKIIDLAYNYIHFANREKKLYRSLYLEEYGGGEEMQEFSYNYFTNAVKQDAAYANLSKEQIESLHNGTWIVATGIAALMSSGIIHPTDAQIEKLIQDSIDAILVQEEPIKVDY</sequence>
<dbReference type="Gene3D" id="1.10.357.10">
    <property type="entry name" value="Tetracycline Repressor, domain 2"/>
    <property type="match status" value="1"/>
</dbReference>
<comment type="caution">
    <text evidence="5">The sequence shown here is derived from an EMBL/GenBank/DDBJ whole genome shotgun (WGS) entry which is preliminary data.</text>
</comment>
<dbReference type="EMBL" id="BJUG01000003">
    <property type="protein sequence ID" value="GEK36447.1"/>
    <property type="molecule type" value="Genomic_DNA"/>
</dbReference>
<feature type="domain" description="HTH tetR-type" evidence="3">
    <location>
        <begin position="6"/>
        <end position="66"/>
    </location>
</feature>
<evidence type="ECO:0000256" key="2">
    <source>
        <dbReference type="PROSITE-ProRule" id="PRU00335"/>
    </source>
</evidence>
<dbReference type="PANTHER" id="PTHR43479">
    <property type="entry name" value="ACREF/ENVCD OPERON REPRESSOR-RELATED"/>
    <property type="match status" value="1"/>
</dbReference>
<accession>A0A179EVV1</accession>
<feature type="DNA-binding region" description="H-T-H motif" evidence="2">
    <location>
        <begin position="29"/>
        <end position="48"/>
    </location>
</feature>
<dbReference type="PROSITE" id="PS50977">
    <property type="entry name" value="HTH_TETR_2"/>
    <property type="match status" value="1"/>
</dbReference>
<dbReference type="SUPFAM" id="SSF46689">
    <property type="entry name" value="Homeodomain-like"/>
    <property type="match status" value="1"/>
</dbReference>
<evidence type="ECO:0000313" key="7">
    <source>
        <dbReference type="Proteomes" id="UP000321361"/>
    </source>
</evidence>
<evidence type="ECO:0000259" key="3">
    <source>
        <dbReference type="PROSITE" id="PS50977"/>
    </source>
</evidence>
<dbReference type="AlphaFoldDB" id="A0A179EVV1"/>
<proteinExistence type="predicted"/>
<name>A0A179EVV1_ENTTH</name>
<evidence type="ECO:0000256" key="1">
    <source>
        <dbReference type="ARBA" id="ARBA00023125"/>
    </source>
</evidence>
<evidence type="ECO:0000313" key="6">
    <source>
        <dbReference type="Proteomes" id="UP000078516"/>
    </source>
</evidence>
<keyword evidence="6" id="KW-1185">Reference proteome</keyword>
<dbReference type="OrthoDB" id="66596at2"/>
<gene>
    <name evidence="4" type="primary">acrR</name>
    <name evidence="5" type="ORF">A6E74_00795</name>
    <name evidence="4" type="ORF">ETH01_07340</name>
</gene>